<dbReference type="InterPro" id="IPR038479">
    <property type="entry name" value="Transthyretin-like_sf"/>
</dbReference>
<feature type="chain" id="PRO_5037620383" evidence="1">
    <location>
        <begin position="16"/>
        <end position="134"/>
    </location>
</feature>
<keyword evidence="2" id="KW-1185">Reference proteome</keyword>
<sequence>MLFFVKVFLIIGVFGVNIEGLGRQQSVEVYGKLQCCHLQEETSPLSESAMKCVNVTVAKIKLMDYYTMWFDSTLQEIHVEQTDHYNLVYKGSRITTIKPYLEAYVECPFGAFDKTSEVLENRGMIKYDIVAGNC</sequence>
<accession>A0A914QLD9</accession>
<protein>
    <submittedName>
        <fullName evidence="3">Uncharacterized protein</fullName>
    </submittedName>
</protein>
<name>A0A914QLD9_9BILA</name>
<evidence type="ECO:0000256" key="1">
    <source>
        <dbReference type="SAM" id="SignalP"/>
    </source>
</evidence>
<organism evidence="2 3">
    <name type="scientific">Panagrolaimus davidi</name>
    <dbReference type="NCBI Taxonomy" id="227884"/>
    <lineage>
        <taxon>Eukaryota</taxon>
        <taxon>Metazoa</taxon>
        <taxon>Ecdysozoa</taxon>
        <taxon>Nematoda</taxon>
        <taxon>Chromadorea</taxon>
        <taxon>Rhabditida</taxon>
        <taxon>Tylenchina</taxon>
        <taxon>Panagrolaimomorpha</taxon>
        <taxon>Panagrolaimoidea</taxon>
        <taxon>Panagrolaimidae</taxon>
        <taxon>Panagrolaimus</taxon>
    </lineage>
</organism>
<reference evidence="3" key="1">
    <citation type="submission" date="2022-11" db="UniProtKB">
        <authorList>
            <consortium name="WormBaseParasite"/>
        </authorList>
    </citation>
    <scope>IDENTIFICATION</scope>
</reference>
<keyword evidence="1" id="KW-0732">Signal</keyword>
<dbReference type="AlphaFoldDB" id="A0A914QLD9"/>
<dbReference type="WBParaSite" id="PDA_v2.g4047.t1">
    <property type="protein sequence ID" value="PDA_v2.g4047.t1"/>
    <property type="gene ID" value="PDA_v2.g4047"/>
</dbReference>
<evidence type="ECO:0000313" key="2">
    <source>
        <dbReference type="Proteomes" id="UP000887578"/>
    </source>
</evidence>
<feature type="signal peptide" evidence="1">
    <location>
        <begin position="1"/>
        <end position="15"/>
    </location>
</feature>
<evidence type="ECO:0000313" key="3">
    <source>
        <dbReference type="WBParaSite" id="PDA_v2.g4047.t1"/>
    </source>
</evidence>
<proteinExistence type="predicted"/>
<dbReference type="Proteomes" id="UP000887578">
    <property type="component" value="Unplaced"/>
</dbReference>
<dbReference type="Gene3D" id="2.60.40.3330">
    <property type="match status" value="1"/>
</dbReference>